<evidence type="ECO:0000313" key="2">
    <source>
        <dbReference type="EMBL" id="XCH45146.1"/>
    </source>
</evidence>
<dbReference type="EMBL" id="PP931174">
    <property type="protein sequence ID" value="XCH45146.1"/>
    <property type="molecule type" value="Genomic_DNA"/>
</dbReference>
<keyword evidence="1" id="KW-0812">Transmembrane</keyword>
<organism evidence="2">
    <name type="scientific">Mammaliicoccus phage MSShimriz1</name>
    <dbReference type="NCBI Taxonomy" id="3230127"/>
    <lineage>
        <taxon>Viruses</taxon>
    </lineage>
</organism>
<reference evidence="2" key="1">
    <citation type="submission" date="2024-06" db="EMBL/GenBank/DDBJ databases">
        <authorList>
            <person name="Ashkenazi R."/>
            <person name="Lipszyc R.R."/>
            <person name="Braunstein R."/>
            <person name="Yerushalmy O."/>
            <person name="Alkalay-Oren S."/>
            <person name="Coppenhagn-Glazer S."/>
            <person name="Hazan R."/>
        </authorList>
    </citation>
    <scope>NUCLEOTIDE SEQUENCE</scope>
</reference>
<proteinExistence type="predicted"/>
<protein>
    <submittedName>
        <fullName evidence="2">Uncharacterized protein</fullName>
    </submittedName>
</protein>
<accession>A0AAU8GUP2</accession>
<keyword evidence="1" id="KW-1133">Transmembrane helix</keyword>
<name>A0AAU8GUP2_9VIRU</name>
<sequence>METFYSAILVYTIIFFTYTISKTYHNIVNIVNHKKINNSLEELKKDIEKLIN</sequence>
<feature type="transmembrane region" description="Helical" evidence="1">
    <location>
        <begin position="6"/>
        <end position="25"/>
    </location>
</feature>
<keyword evidence="1" id="KW-0472">Membrane</keyword>
<evidence type="ECO:0000256" key="1">
    <source>
        <dbReference type="SAM" id="Phobius"/>
    </source>
</evidence>